<keyword evidence="14 15" id="KW-0472">Membrane</keyword>
<protein>
    <recommendedName>
        <fullName evidence="3">histidine kinase</fullName>
        <ecNumber evidence="3">2.7.13.3</ecNumber>
    </recommendedName>
</protein>
<dbReference type="SUPFAM" id="SSF55874">
    <property type="entry name" value="ATPase domain of HSP90 chaperone/DNA topoisomerase II/histidine kinase"/>
    <property type="match status" value="1"/>
</dbReference>
<feature type="domain" description="HAMP" evidence="17">
    <location>
        <begin position="213"/>
        <end position="264"/>
    </location>
</feature>
<evidence type="ECO:0000313" key="19">
    <source>
        <dbReference type="Proteomes" id="UP001596237"/>
    </source>
</evidence>
<evidence type="ECO:0000256" key="13">
    <source>
        <dbReference type="ARBA" id="ARBA00023012"/>
    </source>
</evidence>
<reference evidence="19" key="1">
    <citation type="journal article" date="2019" name="Int. J. Syst. Evol. Microbiol.">
        <title>The Global Catalogue of Microorganisms (GCM) 10K type strain sequencing project: providing services to taxonomists for standard genome sequencing and annotation.</title>
        <authorList>
            <consortium name="The Broad Institute Genomics Platform"/>
            <consortium name="The Broad Institute Genome Sequencing Center for Infectious Disease"/>
            <person name="Wu L."/>
            <person name="Ma J."/>
        </authorList>
    </citation>
    <scope>NUCLEOTIDE SEQUENCE [LARGE SCALE GENOMIC DNA]</scope>
    <source>
        <strain evidence="19">CCUG 36916</strain>
    </source>
</reference>
<evidence type="ECO:0000256" key="12">
    <source>
        <dbReference type="ARBA" id="ARBA00022989"/>
    </source>
</evidence>
<evidence type="ECO:0000256" key="8">
    <source>
        <dbReference type="ARBA" id="ARBA00022692"/>
    </source>
</evidence>
<dbReference type="InterPro" id="IPR003660">
    <property type="entry name" value="HAMP_dom"/>
</dbReference>
<dbReference type="Gene3D" id="1.10.287.130">
    <property type="match status" value="1"/>
</dbReference>
<keyword evidence="7" id="KW-0808">Transferase</keyword>
<dbReference type="SUPFAM" id="SSF47384">
    <property type="entry name" value="Homodimeric domain of signal transducing histidine kinase"/>
    <property type="match status" value="1"/>
</dbReference>
<evidence type="ECO:0000256" key="14">
    <source>
        <dbReference type="ARBA" id="ARBA00023136"/>
    </source>
</evidence>
<keyword evidence="8 15" id="KW-0812">Transmembrane</keyword>
<dbReference type="InterPro" id="IPR004358">
    <property type="entry name" value="Sig_transdc_His_kin-like_C"/>
</dbReference>
<feature type="transmembrane region" description="Helical" evidence="15">
    <location>
        <begin position="192"/>
        <end position="212"/>
    </location>
</feature>
<gene>
    <name evidence="18" type="ORF">ACFQDP_22315</name>
</gene>
<evidence type="ECO:0000256" key="2">
    <source>
        <dbReference type="ARBA" id="ARBA00004429"/>
    </source>
</evidence>
<evidence type="ECO:0000256" key="5">
    <source>
        <dbReference type="ARBA" id="ARBA00022519"/>
    </source>
</evidence>
<sequence>MAGPAGLSPTGSRRAGALLGTFGRVRKIWRRVSRTIGDALPKGLYARSLIIIIAPMVLLQSVIAYTFMERHWQLVTRRLSAAVTADVAALMDIYESYPQDKNGETLARIAGERLNLDVDILKGAKLPSPGPRPFFSILDEVLSDEIRRQIRRPFWIDTVGRSNLIEIRVAIPEGVLRVTARRNQAYASNSHIFLLWMTGSSLVLLGVAILFLRNQIKPILRLSAVAEGFGKGRDIEFKPRGAREVRQAGHAFIEMKRRIERAMEQRTTMLNGVSHDLRTIITRFKLSLALVEQTPEVEDLQRDVDEMSRMLEGYLAFARGDSAETATETDMRTLLEDLRSDVERLGAHVEAVEIEGDPFVTVRSDAMRRCLFNLAANAARYADTVAISGRREHRSFLVTIDDDGPGIPPESRDEVFKPFVRLDDARQDAGGSGLGLAIARDIARAHGGDVALHDSPLGGLRATVRIPA</sequence>
<keyword evidence="10" id="KW-0418">Kinase</keyword>
<comment type="catalytic activity">
    <reaction evidence="1">
        <text>ATP + protein L-histidine = ADP + protein N-phospho-L-histidine.</text>
        <dbReference type="EC" id="2.7.13.3"/>
    </reaction>
</comment>
<dbReference type="PANTHER" id="PTHR44936">
    <property type="entry name" value="SENSOR PROTEIN CREC"/>
    <property type="match status" value="1"/>
</dbReference>
<evidence type="ECO:0000256" key="7">
    <source>
        <dbReference type="ARBA" id="ARBA00022679"/>
    </source>
</evidence>
<evidence type="ECO:0000259" key="16">
    <source>
        <dbReference type="PROSITE" id="PS50109"/>
    </source>
</evidence>
<evidence type="ECO:0000256" key="6">
    <source>
        <dbReference type="ARBA" id="ARBA00022553"/>
    </source>
</evidence>
<dbReference type="SMART" id="SM00388">
    <property type="entry name" value="HisKA"/>
    <property type="match status" value="1"/>
</dbReference>
<dbReference type="PANTHER" id="PTHR44936:SF5">
    <property type="entry name" value="SENSOR HISTIDINE KINASE ENVZ"/>
    <property type="match status" value="1"/>
</dbReference>
<dbReference type="EC" id="2.7.13.3" evidence="3"/>
<organism evidence="18 19">
    <name type="scientific">Methylorubrum zatmanii</name>
    <dbReference type="NCBI Taxonomy" id="29429"/>
    <lineage>
        <taxon>Bacteria</taxon>
        <taxon>Pseudomonadati</taxon>
        <taxon>Pseudomonadota</taxon>
        <taxon>Alphaproteobacteria</taxon>
        <taxon>Hyphomicrobiales</taxon>
        <taxon>Methylobacteriaceae</taxon>
        <taxon>Methylorubrum</taxon>
    </lineage>
</organism>
<proteinExistence type="predicted"/>
<evidence type="ECO:0000259" key="17">
    <source>
        <dbReference type="PROSITE" id="PS50885"/>
    </source>
</evidence>
<evidence type="ECO:0000313" key="18">
    <source>
        <dbReference type="EMBL" id="MFC6392046.1"/>
    </source>
</evidence>
<evidence type="ECO:0000256" key="9">
    <source>
        <dbReference type="ARBA" id="ARBA00022741"/>
    </source>
</evidence>
<dbReference type="Pfam" id="PF02518">
    <property type="entry name" value="HATPase_c"/>
    <property type="match status" value="1"/>
</dbReference>
<dbReference type="InterPro" id="IPR005467">
    <property type="entry name" value="His_kinase_dom"/>
</dbReference>
<evidence type="ECO:0000256" key="1">
    <source>
        <dbReference type="ARBA" id="ARBA00000085"/>
    </source>
</evidence>
<dbReference type="RefSeq" id="WP_192282871.1">
    <property type="nucleotide sequence ID" value="NZ_JBHSTT010000087.1"/>
</dbReference>
<keyword evidence="19" id="KW-1185">Reference proteome</keyword>
<comment type="subcellular location">
    <subcellularLocation>
        <location evidence="2">Cell inner membrane</location>
        <topology evidence="2">Multi-pass membrane protein</topology>
    </subcellularLocation>
</comment>
<dbReference type="PRINTS" id="PR00344">
    <property type="entry name" value="BCTRLSENSOR"/>
</dbReference>
<dbReference type="InterPro" id="IPR036097">
    <property type="entry name" value="HisK_dim/P_sf"/>
</dbReference>
<keyword evidence="9" id="KW-0547">Nucleotide-binding</keyword>
<dbReference type="PROSITE" id="PS50885">
    <property type="entry name" value="HAMP"/>
    <property type="match status" value="1"/>
</dbReference>
<dbReference type="GO" id="GO:0005524">
    <property type="term" value="F:ATP binding"/>
    <property type="evidence" value="ECO:0007669"/>
    <property type="project" value="UniProtKB-KW"/>
</dbReference>
<dbReference type="Proteomes" id="UP001596237">
    <property type="component" value="Unassembled WGS sequence"/>
</dbReference>
<evidence type="ECO:0000256" key="4">
    <source>
        <dbReference type="ARBA" id="ARBA00022475"/>
    </source>
</evidence>
<evidence type="ECO:0000256" key="15">
    <source>
        <dbReference type="SAM" id="Phobius"/>
    </source>
</evidence>
<dbReference type="Gene3D" id="3.30.565.10">
    <property type="entry name" value="Histidine kinase-like ATPase, C-terminal domain"/>
    <property type="match status" value="1"/>
</dbReference>
<feature type="domain" description="Histidine kinase" evidence="16">
    <location>
        <begin position="272"/>
        <end position="468"/>
    </location>
</feature>
<dbReference type="InterPro" id="IPR003594">
    <property type="entry name" value="HATPase_dom"/>
</dbReference>
<keyword evidence="6" id="KW-0597">Phosphoprotein</keyword>
<dbReference type="CDD" id="cd00082">
    <property type="entry name" value="HisKA"/>
    <property type="match status" value="1"/>
</dbReference>
<dbReference type="SMART" id="SM00387">
    <property type="entry name" value="HATPase_c"/>
    <property type="match status" value="1"/>
</dbReference>
<keyword evidence="12 15" id="KW-1133">Transmembrane helix</keyword>
<keyword evidence="5" id="KW-0997">Cell inner membrane</keyword>
<feature type="transmembrane region" description="Helical" evidence="15">
    <location>
        <begin position="44"/>
        <end position="68"/>
    </location>
</feature>
<dbReference type="InterPro" id="IPR036890">
    <property type="entry name" value="HATPase_C_sf"/>
</dbReference>
<dbReference type="InterPro" id="IPR003661">
    <property type="entry name" value="HisK_dim/P_dom"/>
</dbReference>
<evidence type="ECO:0000256" key="3">
    <source>
        <dbReference type="ARBA" id="ARBA00012438"/>
    </source>
</evidence>
<keyword evidence="13" id="KW-0902">Two-component regulatory system</keyword>
<keyword evidence="11 18" id="KW-0067">ATP-binding</keyword>
<comment type="caution">
    <text evidence="18">The sequence shown here is derived from an EMBL/GenBank/DDBJ whole genome shotgun (WGS) entry which is preliminary data.</text>
</comment>
<accession>A0ABW1WVJ3</accession>
<dbReference type="PROSITE" id="PS50109">
    <property type="entry name" value="HIS_KIN"/>
    <property type="match status" value="1"/>
</dbReference>
<keyword evidence="4" id="KW-1003">Cell membrane</keyword>
<dbReference type="InterPro" id="IPR050980">
    <property type="entry name" value="2C_sensor_his_kinase"/>
</dbReference>
<evidence type="ECO:0000256" key="10">
    <source>
        <dbReference type="ARBA" id="ARBA00022777"/>
    </source>
</evidence>
<name>A0ABW1WVJ3_9HYPH</name>
<dbReference type="EMBL" id="JBHSTT010000087">
    <property type="protein sequence ID" value="MFC6392046.1"/>
    <property type="molecule type" value="Genomic_DNA"/>
</dbReference>
<evidence type="ECO:0000256" key="11">
    <source>
        <dbReference type="ARBA" id="ARBA00022840"/>
    </source>
</evidence>